<dbReference type="InterPro" id="IPR007112">
    <property type="entry name" value="Expansin/allergen_DPBB_dom"/>
</dbReference>
<dbReference type="PRINTS" id="PR01225">
    <property type="entry name" value="EXPANSNFAMLY"/>
</dbReference>
<evidence type="ECO:0000259" key="5">
    <source>
        <dbReference type="PROSITE" id="PS50842"/>
    </source>
</evidence>
<dbReference type="InterPro" id="IPR036749">
    <property type="entry name" value="Expansin_CBD_sf"/>
</dbReference>
<dbReference type="SUPFAM" id="SSF49590">
    <property type="entry name" value="PHL pollen allergen"/>
    <property type="match status" value="1"/>
</dbReference>
<dbReference type="InterPro" id="IPR007118">
    <property type="entry name" value="Expan_Lol_pI"/>
</dbReference>
<evidence type="ECO:0000313" key="8">
    <source>
        <dbReference type="RefSeq" id="XP_027084129.1"/>
    </source>
</evidence>
<sequence length="250" mass="27482">MAFNPQHYFLLFLTIALLSALCLAQDAYVTTRATYYGSPDCLGTPFGACGYGEYGRTVNNAQVCGVSRLYKNGSGCGACYQVRCKHPQYCSDEGTKVVATDYGQGHDTDFILSVRAYAKLAKPNVVAELFAAGVIEVEYRRIPCSYPGYNLLVKVHEHSKYPFYLAIVTLFQGGTSDIVAVEVYEESCKQWRGLRRAYGAVWDIANPPKGTLAFRFQVSGSAGVQWVQPNTVLPSEWKAGVAYDTAIQLT</sequence>
<dbReference type="Gene3D" id="2.40.40.10">
    <property type="entry name" value="RlpA-like domain"/>
    <property type="match status" value="1"/>
</dbReference>
<dbReference type="PRINTS" id="PR00829">
    <property type="entry name" value="LOLP1ALLERGN"/>
</dbReference>
<dbReference type="GO" id="GO:0005576">
    <property type="term" value="C:extracellular region"/>
    <property type="evidence" value="ECO:0007669"/>
    <property type="project" value="UniProtKB-SubCell"/>
</dbReference>
<dbReference type="PANTHER" id="PTHR31692:SF2">
    <property type="entry name" value="EXPANSIN-LIKE B1"/>
    <property type="match status" value="1"/>
</dbReference>
<organism evidence="7 8">
    <name type="scientific">Coffea arabica</name>
    <name type="common">Arabian coffee</name>
    <dbReference type="NCBI Taxonomy" id="13443"/>
    <lineage>
        <taxon>Eukaryota</taxon>
        <taxon>Viridiplantae</taxon>
        <taxon>Streptophyta</taxon>
        <taxon>Embryophyta</taxon>
        <taxon>Tracheophyta</taxon>
        <taxon>Spermatophyta</taxon>
        <taxon>Magnoliopsida</taxon>
        <taxon>eudicotyledons</taxon>
        <taxon>Gunneridae</taxon>
        <taxon>Pentapetalae</taxon>
        <taxon>asterids</taxon>
        <taxon>lamiids</taxon>
        <taxon>Gentianales</taxon>
        <taxon>Rubiaceae</taxon>
        <taxon>Ixoroideae</taxon>
        <taxon>Gardenieae complex</taxon>
        <taxon>Bertiereae - Coffeeae clade</taxon>
        <taxon>Coffeeae</taxon>
        <taxon>Coffea</taxon>
    </lineage>
</organism>
<evidence type="ECO:0000256" key="3">
    <source>
        <dbReference type="RuleBase" id="RU003460"/>
    </source>
</evidence>
<keyword evidence="4" id="KW-0732">Signal</keyword>
<dbReference type="InterPro" id="IPR036908">
    <property type="entry name" value="RlpA-like_sf"/>
</dbReference>
<reference evidence="8" key="2">
    <citation type="submission" date="2025-08" db="UniProtKB">
        <authorList>
            <consortium name="RefSeq"/>
        </authorList>
    </citation>
    <scope>IDENTIFICATION</scope>
    <source>
        <tissue evidence="8">Leaves</tissue>
    </source>
</reference>
<evidence type="ECO:0000259" key="6">
    <source>
        <dbReference type="PROSITE" id="PS50843"/>
    </source>
</evidence>
<dbReference type="RefSeq" id="XP_027084129.1">
    <property type="nucleotide sequence ID" value="XM_027228328.2"/>
</dbReference>
<feature type="signal peptide" evidence="4">
    <location>
        <begin position="1"/>
        <end position="24"/>
    </location>
</feature>
<dbReference type="InterPro" id="IPR005795">
    <property type="entry name" value="LolPI"/>
</dbReference>
<protein>
    <submittedName>
        <fullName evidence="8">Expansin-like B1</fullName>
    </submittedName>
</protein>
<dbReference type="Proteomes" id="UP001652660">
    <property type="component" value="Chromosome 8e"/>
</dbReference>
<dbReference type="GO" id="GO:0009653">
    <property type="term" value="P:anatomical structure morphogenesis"/>
    <property type="evidence" value="ECO:0007669"/>
    <property type="project" value="UniProtKB-ARBA"/>
</dbReference>
<dbReference type="PROSITE" id="PS50843">
    <property type="entry name" value="EXPANSIN_CBD"/>
    <property type="match status" value="1"/>
</dbReference>
<dbReference type="GeneID" id="113706427"/>
<dbReference type="SUPFAM" id="SSF50685">
    <property type="entry name" value="Barwin-like endoglucanases"/>
    <property type="match status" value="1"/>
</dbReference>
<dbReference type="InterPro" id="IPR007117">
    <property type="entry name" value="Expansin_CBD"/>
</dbReference>
<comment type="similarity">
    <text evidence="3">Belongs to the expansin family.</text>
</comment>
<dbReference type="InterPro" id="IPR009009">
    <property type="entry name" value="RlpA-like_DPBB"/>
</dbReference>
<feature type="chain" id="PRO_5028169645" evidence="4">
    <location>
        <begin position="25"/>
        <end position="250"/>
    </location>
</feature>
<dbReference type="OrthoDB" id="5823761at2759"/>
<evidence type="ECO:0000256" key="2">
    <source>
        <dbReference type="ARBA" id="ARBA00022525"/>
    </source>
</evidence>
<dbReference type="Gene3D" id="2.60.40.760">
    <property type="entry name" value="Expansin, cellulose-binding-like domain"/>
    <property type="match status" value="1"/>
</dbReference>
<dbReference type="Pfam" id="PF03330">
    <property type="entry name" value="DPBB_1"/>
    <property type="match status" value="1"/>
</dbReference>
<reference evidence="7" key="1">
    <citation type="journal article" date="2025" name="Foods">
        <title>Unveiling the Microbial Signatures of Arabica Coffee Cherries: Insights into Ripeness Specific Diversity, Functional Traits, and Implications for Quality and Safety.</title>
        <authorList>
            <consortium name="RefSeq"/>
            <person name="Tenea G.N."/>
            <person name="Cifuentes V."/>
            <person name="Reyes P."/>
            <person name="Cevallos-Vallejos M."/>
        </authorList>
    </citation>
    <scope>NUCLEOTIDE SEQUENCE [LARGE SCALE GENOMIC DNA]</scope>
</reference>
<evidence type="ECO:0000256" key="1">
    <source>
        <dbReference type="ARBA" id="ARBA00004613"/>
    </source>
</evidence>
<accession>A0A6P6U0Z4</accession>
<evidence type="ECO:0000256" key="4">
    <source>
        <dbReference type="SAM" id="SignalP"/>
    </source>
</evidence>
<dbReference type="AlphaFoldDB" id="A0A6P6U0Z4"/>
<keyword evidence="7" id="KW-1185">Reference proteome</keyword>
<keyword evidence="2" id="KW-0964">Secreted</keyword>
<gene>
    <name evidence="8" type="primary">LOC113706427</name>
</gene>
<name>A0A6P6U0Z4_COFAR</name>
<proteinExistence type="inferred from homology"/>
<evidence type="ECO:0000313" key="7">
    <source>
        <dbReference type="Proteomes" id="UP001652660"/>
    </source>
</evidence>
<comment type="subcellular location">
    <subcellularLocation>
        <location evidence="1">Secreted</location>
    </subcellularLocation>
</comment>
<feature type="domain" description="Expansin-like CBD" evidence="6">
    <location>
        <begin position="163"/>
        <end position="245"/>
    </location>
</feature>
<feature type="domain" description="Expansin-like EG45" evidence="5">
    <location>
        <begin position="46"/>
        <end position="149"/>
    </location>
</feature>
<dbReference type="Pfam" id="PF01357">
    <property type="entry name" value="Expansin_C"/>
    <property type="match status" value="1"/>
</dbReference>
<dbReference type="PROSITE" id="PS50842">
    <property type="entry name" value="EXPANSIN_EG45"/>
    <property type="match status" value="1"/>
</dbReference>
<dbReference type="PANTHER" id="PTHR31692">
    <property type="entry name" value="EXPANSIN-B3"/>
    <property type="match status" value="1"/>
</dbReference>